<dbReference type="EMBL" id="CP009920">
    <property type="protein sequence ID" value="AJI25216.1"/>
    <property type="molecule type" value="Genomic_DNA"/>
</dbReference>
<dbReference type="InterPro" id="IPR048147">
    <property type="entry name" value="CBO0543-like"/>
</dbReference>
<dbReference type="PATRIC" id="fig|592022.4.peg.3296"/>
<gene>
    <name evidence="1" type="ORF">BG04_228</name>
</gene>
<dbReference type="RefSeq" id="WP_013084030.1">
    <property type="nucleotide sequence ID" value="NZ_BCVB01000006.1"/>
</dbReference>
<accession>A0A0B6ANX4</accession>
<organism evidence="1 2">
    <name type="scientific">Priestia megaterium (strain ATCC 14581 / DSM 32 / CCUG 1817 / JCM 2506 / NBRC 15308 / NCIMB 9376 / NCTC 10342 / NRRL B-14308 / VKM B-512 / Ford 19)</name>
    <name type="common">Bacillus megaterium</name>
    <dbReference type="NCBI Taxonomy" id="1348623"/>
    <lineage>
        <taxon>Bacteria</taxon>
        <taxon>Bacillati</taxon>
        <taxon>Bacillota</taxon>
        <taxon>Bacilli</taxon>
        <taxon>Bacillales</taxon>
        <taxon>Bacillaceae</taxon>
        <taxon>Priestia</taxon>
    </lineage>
</organism>
<reference evidence="1 2" key="1">
    <citation type="journal article" date="2015" name="Genome Announc.">
        <title>Complete genome sequences for 35 biothreat assay-relevant bacillus species.</title>
        <authorList>
            <person name="Johnson S.L."/>
            <person name="Daligault H.E."/>
            <person name="Davenport K.W."/>
            <person name="Jaissle J."/>
            <person name="Frey K.G."/>
            <person name="Ladner J.T."/>
            <person name="Broomall S.M."/>
            <person name="Bishop-Lilly K.A."/>
            <person name="Bruce D.C."/>
            <person name="Gibbons H.S."/>
            <person name="Coyne S.R."/>
            <person name="Lo C.C."/>
            <person name="Meincke L."/>
            <person name="Munk A.C."/>
            <person name="Koroleva G.I."/>
            <person name="Rosenzweig C.N."/>
            <person name="Palacios G.F."/>
            <person name="Redden C.L."/>
            <person name="Minogue T.D."/>
            <person name="Chain P.S."/>
        </authorList>
    </citation>
    <scope>NUCLEOTIDE SEQUENCE [LARGE SCALE GENOMIC DNA]</scope>
    <source>
        <strain evidence="2">ATCC 14581 / DSM 32 / JCM 2506 / NBRC 15308 / NCIMB 9376 / NCTC 10342 / NRRL B-14308 / VKM B-512</strain>
    </source>
</reference>
<sequence>MHISVLLWLVFQNIHKKTWNKIRELYAGVLYVSFFNILYYFLCNDKLLWDFKSSHLSLKLLRILHLMFITPLMILSFLATYPSTLAKQVKYITKWVCTASFVEWVGLRCKGITFRHGWHLGWSALIYVMMLIFSRWFQKKPFAVLLLSVLATVILSVIFKVPVSKRMLKHPLKRILTRPLKDHVTQAVANKVKRKCLPLKLFS</sequence>
<dbReference type="KEGG" id="bmeg:BG04_228"/>
<dbReference type="NCBIfam" id="NF041644">
    <property type="entry name" value="CBO0543_fam"/>
    <property type="match status" value="1"/>
</dbReference>
<dbReference type="GeneID" id="93643744"/>
<protein>
    <submittedName>
        <fullName evidence="1">Uncharacterized protein</fullName>
    </submittedName>
</protein>
<proteinExistence type="predicted"/>
<dbReference type="AlphaFoldDB" id="A0A0B6ANX4"/>
<evidence type="ECO:0000313" key="2">
    <source>
        <dbReference type="Proteomes" id="UP000031829"/>
    </source>
</evidence>
<evidence type="ECO:0000313" key="1">
    <source>
        <dbReference type="EMBL" id="AJI25216.1"/>
    </source>
</evidence>
<name>A0A0B6ANX4_PRIM2</name>
<dbReference type="Proteomes" id="UP000031829">
    <property type="component" value="Chromosome"/>
</dbReference>
<dbReference type="HOGENOM" id="CLU_111598_0_0_9"/>